<dbReference type="InterPro" id="IPR001509">
    <property type="entry name" value="Epimerase_deHydtase"/>
</dbReference>
<proteinExistence type="predicted"/>
<reference evidence="2" key="1">
    <citation type="submission" date="2015-02" db="EMBL/GenBank/DDBJ databases">
        <title>A novel member of the family Ruminococcaceae isolated from human feces.</title>
        <authorList>
            <person name="Shkoporov A.N."/>
            <person name="Chaplin A.V."/>
            <person name="Motuzova O.V."/>
            <person name="Kafarskaia L.I."/>
            <person name="Khokhlova E.V."/>
            <person name="Efimov B.A."/>
        </authorList>
    </citation>
    <scope>NUCLEOTIDE SEQUENCE [LARGE SCALE GENOMIC DNA]</scope>
    <source>
        <strain evidence="2">585-1</strain>
    </source>
</reference>
<dbReference type="GO" id="GO:0005737">
    <property type="term" value="C:cytoplasm"/>
    <property type="evidence" value="ECO:0007669"/>
    <property type="project" value="TreeGrafter"/>
</dbReference>
<evidence type="ECO:0000313" key="2">
    <source>
        <dbReference type="EMBL" id="KJF38287.1"/>
    </source>
</evidence>
<name>A0A0D8IUF1_9FIRM</name>
<dbReference type="RefSeq" id="WP_050006679.1">
    <property type="nucleotide sequence ID" value="NZ_DAWBJP010000088.1"/>
</dbReference>
<dbReference type="PANTHER" id="PTHR48079">
    <property type="entry name" value="PROTEIN YEEZ"/>
    <property type="match status" value="1"/>
</dbReference>
<evidence type="ECO:0000313" key="3">
    <source>
        <dbReference type="Proteomes" id="UP000032483"/>
    </source>
</evidence>
<dbReference type="PATRIC" id="fig|1550024.3.peg.4338"/>
<dbReference type="PANTHER" id="PTHR48079:SF6">
    <property type="entry name" value="NAD(P)-BINDING DOMAIN-CONTAINING PROTEIN-RELATED"/>
    <property type="match status" value="1"/>
</dbReference>
<gene>
    <name evidence="2" type="ORF">TQ39_18915</name>
</gene>
<evidence type="ECO:0000259" key="1">
    <source>
        <dbReference type="Pfam" id="PF01370"/>
    </source>
</evidence>
<dbReference type="InterPro" id="IPR051783">
    <property type="entry name" value="NAD(P)-dependent_oxidoreduct"/>
</dbReference>
<protein>
    <submittedName>
        <fullName evidence="2">Dihydroflavonol 4-reductase</fullName>
    </submittedName>
</protein>
<keyword evidence="3" id="KW-1185">Reference proteome</keyword>
<sequence length="333" mass="35805">MKELYLVTGATGHLGNTVAHRLARAGRQVRALVLPGEEHAPQLPRGVEAVAGDVRSPASLEALFAGAEGRDVTVIHCAGIVSIASRFDQNVYDVNVTGTKNVVDACVRRGVKKLVHVSSVHALPEKPGGALVSETDVFSPGAVVGLYAKTKAAATAYALAARARGLDVRVVHPSGICGPYDYGHGHLTQLVQDFCTGRLAAGVDGGYDFVDVRDVAAGILACCERGRPGECYILSGRYCTVRDVLAMLHRITGRRRVRVMLPLWLARAAAPLSEQYYRLLRQPPLYTAYSLYTLSSGARFSHAKAARELGYTTRPFGTTLADTVAWLRRQGRI</sequence>
<dbReference type="AlphaFoldDB" id="A0A0D8IUF1"/>
<dbReference type="SUPFAM" id="SSF51735">
    <property type="entry name" value="NAD(P)-binding Rossmann-fold domains"/>
    <property type="match status" value="1"/>
</dbReference>
<organism evidence="2 3">
    <name type="scientific">Ruthenibacterium lactatiformans</name>
    <dbReference type="NCBI Taxonomy" id="1550024"/>
    <lineage>
        <taxon>Bacteria</taxon>
        <taxon>Bacillati</taxon>
        <taxon>Bacillota</taxon>
        <taxon>Clostridia</taxon>
        <taxon>Eubacteriales</taxon>
        <taxon>Oscillospiraceae</taxon>
        <taxon>Ruthenibacterium</taxon>
    </lineage>
</organism>
<dbReference type="InterPro" id="IPR036291">
    <property type="entry name" value="NAD(P)-bd_dom_sf"/>
</dbReference>
<dbReference type="GO" id="GO:0004029">
    <property type="term" value="F:aldehyde dehydrogenase (NAD+) activity"/>
    <property type="evidence" value="ECO:0007669"/>
    <property type="project" value="TreeGrafter"/>
</dbReference>
<accession>A0A0D8IUF1</accession>
<dbReference type="EMBL" id="JXXK01000054">
    <property type="protein sequence ID" value="KJF38287.1"/>
    <property type="molecule type" value="Genomic_DNA"/>
</dbReference>
<comment type="caution">
    <text evidence="2">The sequence shown here is derived from an EMBL/GenBank/DDBJ whole genome shotgun (WGS) entry which is preliminary data.</text>
</comment>
<feature type="domain" description="NAD-dependent epimerase/dehydratase" evidence="1">
    <location>
        <begin position="6"/>
        <end position="231"/>
    </location>
</feature>
<dbReference type="Pfam" id="PF01370">
    <property type="entry name" value="Epimerase"/>
    <property type="match status" value="1"/>
</dbReference>
<dbReference type="Proteomes" id="UP000032483">
    <property type="component" value="Unassembled WGS sequence"/>
</dbReference>
<dbReference type="GeneID" id="42858606"/>
<dbReference type="Gene3D" id="3.40.50.720">
    <property type="entry name" value="NAD(P)-binding Rossmann-like Domain"/>
    <property type="match status" value="1"/>
</dbReference>